<evidence type="ECO:0000313" key="4">
    <source>
        <dbReference type="EMBL" id="SMF29666.1"/>
    </source>
</evidence>
<reference evidence="5" key="1">
    <citation type="submission" date="2017-04" db="EMBL/GenBank/DDBJ databases">
        <authorList>
            <person name="Varghese N."/>
            <person name="Submissions S."/>
        </authorList>
    </citation>
    <scope>NUCLEOTIDE SEQUENCE [LARGE SCALE GENOMIC DNA]</scope>
    <source>
        <strain evidence="5">DSM 22618</strain>
    </source>
</reference>
<evidence type="ECO:0000256" key="1">
    <source>
        <dbReference type="ARBA" id="ARBA00022679"/>
    </source>
</evidence>
<dbReference type="RefSeq" id="WP_085276660.1">
    <property type="nucleotide sequence ID" value="NZ_FXAG01000012.1"/>
</dbReference>
<dbReference type="PANTHER" id="PTHR43877">
    <property type="entry name" value="AMINOALKYLPHOSPHONATE N-ACETYLTRANSFERASE-RELATED-RELATED"/>
    <property type="match status" value="1"/>
</dbReference>
<evidence type="ECO:0000259" key="3">
    <source>
        <dbReference type="PROSITE" id="PS51186"/>
    </source>
</evidence>
<dbReference type="PROSITE" id="PS51186">
    <property type="entry name" value="GNAT"/>
    <property type="match status" value="1"/>
</dbReference>
<protein>
    <submittedName>
        <fullName evidence="4">ElaA protein</fullName>
    </submittedName>
</protein>
<dbReference type="Pfam" id="PF13673">
    <property type="entry name" value="Acetyltransf_10"/>
    <property type="match status" value="1"/>
</dbReference>
<dbReference type="EMBL" id="FXAG01000012">
    <property type="protein sequence ID" value="SMF29666.1"/>
    <property type="molecule type" value="Genomic_DNA"/>
</dbReference>
<dbReference type="Proteomes" id="UP000192920">
    <property type="component" value="Unassembled WGS sequence"/>
</dbReference>
<dbReference type="CDD" id="cd04301">
    <property type="entry name" value="NAT_SF"/>
    <property type="match status" value="1"/>
</dbReference>
<dbReference type="SUPFAM" id="SSF55729">
    <property type="entry name" value="Acyl-CoA N-acyltransferases (Nat)"/>
    <property type="match status" value="1"/>
</dbReference>
<evidence type="ECO:0000313" key="5">
    <source>
        <dbReference type="Proteomes" id="UP000192920"/>
    </source>
</evidence>
<sequence length="155" mass="17753">MASFIQWQCHRFDGFTLHTLYEMLQLRGRVFVVEQRSIYEDIDGTDLDCWHLTGRDGQGRLVAYARLIAPERKYPDAAAIGRVVVEPDWRGSGVGRQLMAEAVLRTARLFPGAPMMLSAQAYAQDFYVHFGFERVSEPYDDGGILHVDMRRPLDE</sequence>
<feature type="domain" description="N-acetyltransferase" evidence="3">
    <location>
        <begin position="10"/>
        <end position="154"/>
    </location>
</feature>
<dbReference type="AlphaFoldDB" id="A0A1Y6C066"/>
<dbReference type="InterPro" id="IPR050832">
    <property type="entry name" value="Bact_Acetyltransf"/>
</dbReference>
<keyword evidence="5" id="KW-1185">Reference proteome</keyword>
<dbReference type="GO" id="GO:0016747">
    <property type="term" value="F:acyltransferase activity, transferring groups other than amino-acyl groups"/>
    <property type="evidence" value="ECO:0007669"/>
    <property type="project" value="InterPro"/>
</dbReference>
<name>A0A1Y6C066_9NEIS</name>
<keyword evidence="1" id="KW-0808">Transferase</keyword>
<keyword evidence="2" id="KW-0012">Acyltransferase</keyword>
<dbReference type="Gene3D" id="3.40.630.30">
    <property type="match status" value="1"/>
</dbReference>
<dbReference type="InterPro" id="IPR016181">
    <property type="entry name" value="Acyl_CoA_acyltransferase"/>
</dbReference>
<organism evidence="4 5">
    <name type="scientific">Pseudogulbenkiania subflava DSM 22618</name>
    <dbReference type="NCBI Taxonomy" id="1123014"/>
    <lineage>
        <taxon>Bacteria</taxon>
        <taxon>Pseudomonadati</taxon>
        <taxon>Pseudomonadota</taxon>
        <taxon>Betaproteobacteria</taxon>
        <taxon>Neisseriales</taxon>
        <taxon>Chromobacteriaceae</taxon>
        <taxon>Pseudogulbenkiania</taxon>
    </lineage>
</organism>
<dbReference type="InterPro" id="IPR000182">
    <property type="entry name" value="GNAT_dom"/>
</dbReference>
<accession>A0A1Y6C066</accession>
<dbReference type="STRING" id="1123014.SAMN02745746_02421"/>
<evidence type="ECO:0000256" key="2">
    <source>
        <dbReference type="ARBA" id="ARBA00023315"/>
    </source>
</evidence>
<gene>
    <name evidence="4" type="ORF">SAMN02745746_02421</name>
</gene>
<proteinExistence type="predicted"/>